<dbReference type="Proteomes" id="UP001323798">
    <property type="component" value="Chromosome"/>
</dbReference>
<name>A0ABZ0SJW4_9MICO</name>
<dbReference type="RefSeq" id="WP_320941134.1">
    <property type="nucleotide sequence ID" value="NZ_BAABEU010000006.1"/>
</dbReference>
<evidence type="ECO:0000313" key="1">
    <source>
        <dbReference type="EMBL" id="WPR88414.1"/>
    </source>
</evidence>
<keyword evidence="2" id="KW-1185">Reference proteome</keyword>
<protein>
    <submittedName>
        <fullName evidence="1">Uncharacterized protein</fullName>
    </submittedName>
</protein>
<reference evidence="1 2" key="1">
    <citation type="submission" date="2023-11" db="EMBL/GenBank/DDBJ databases">
        <title>Genome sequence of Microbacterium rhizosphaerae KACC 19337.</title>
        <authorList>
            <person name="Choi H."/>
            <person name="Kim S."/>
            <person name="Kim Y."/>
            <person name="Kwon S.-W."/>
            <person name="Heo J."/>
        </authorList>
    </citation>
    <scope>NUCLEOTIDE SEQUENCE [LARGE SCALE GENOMIC DNA]</scope>
    <source>
        <strain evidence="1 2">KACC 19337</strain>
    </source>
</reference>
<evidence type="ECO:0000313" key="2">
    <source>
        <dbReference type="Proteomes" id="UP001323798"/>
    </source>
</evidence>
<organism evidence="1 2">
    <name type="scientific">Microbacterium rhizosphaerae</name>
    <dbReference type="NCBI Taxonomy" id="1678237"/>
    <lineage>
        <taxon>Bacteria</taxon>
        <taxon>Bacillati</taxon>
        <taxon>Actinomycetota</taxon>
        <taxon>Actinomycetes</taxon>
        <taxon>Micrococcales</taxon>
        <taxon>Microbacteriaceae</taxon>
        <taxon>Microbacterium</taxon>
    </lineage>
</organism>
<gene>
    <name evidence="1" type="ORF">SM116_11565</name>
</gene>
<proteinExistence type="predicted"/>
<accession>A0ABZ0SJW4</accession>
<dbReference type="EMBL" id="CP139368">
    <property type="protein sequence ID" value="WPR88414.1"/>
    <property type="molecule type" value="Genomic_DNA"/>
</dbReference>
<sequence>MLRIVTDADCPSPAAYRVPWRIERIYDAHPLVVNDGSAAADFVRVFVVSPRSTVETVHWGQMLPGESAELCLCACDPDDVVATIAWFRPDDGVEYVWRFAP</sequence>